<evidence type="ECO:0000256" key="7">
    <source>
        <dbReference type="PIRNR" id="PIRNR004682"/>
    </source>
</evidence>
<dbReference type="PANTHER" id="PTHR42891:SF1">
    <property type="entry name" value="D-GLYCERO-BETA-D-MANNO-HEPTOSE-1,7-BISPHOSPHATE 7-PHOSPHATASE"/>
    <property type="match status" value="1"/>
</dbReference>
<dbReference type="InterPro" id="IPR004446">
    <property type="entry name" value="Heptose_bisP_phosphatase"/>
</dbReference>
<dbReference type="EMBL" id="JAWJZB010000006">
    <property type="protein sequence ID" value="MDV5088362.1"/>
    <property type="molecule type" value="Genomic_DNA"/>
</dbReference>
<organism evidence="8 9">
    <name type="scientific">Veillonella absiana</name>
    <dbReference type="NCBI Taxonomy" id="3079305"/>
    <lineage>
        <taxon>Bacteria</taxon>
        <taxon>Bacillati</taxon>
        <taxon>Bacillota</taxon>
        <taxon>Negativicutes</taxon>
        <taxon>Veillonellales</taxon>
        <taxon>Veillonellaceae</taxon>
        <taxon>Veillonella</taxon>
    </lineage>
</organism>
<evidence type="ECO:0000256" key="4">
    <source>
        <dbReference type="ARBA" id="ARBA00022801"/>
    </source>
</evidence>
<dbReference type="NCBIfam" id="TIGR01656">
    <property type="entry name" value="Histidinol-ppas"/>
    <property type="match status" value="1"/>
</dbReference>
<comment type="similarity">
    <text evidence="7">Belongs to the gmhB family.</text>
</comment>
<evidence type="ECO:0000256" key="6">
    <source>
        <dbReference type="ARBA" id="ARBA00031828"/>
    </source>
</evidence>
<dbReference type="RefSeq" id="WP_295187810.1">
    <property type="nucleotide sequence ID" value="NZ_JAWJZA010000003.1"/>
</dbReference>
<dbReference type="EC" id="3.1.3.-" evidence="7"/>
<evidence type="ECO:0000256" key="1">
    <source>
        <dbReference type="ARBA" id="ARBA00004496"/>
    </source>
</evidence>
<dbReference type="InterPro" id="IPR036412">
    <property type="entry name" value="HAD-like_sf"/>
</dbReference>
<evidence type="ECO:0000256" key="5">
    <source>
        <dbReference type="ARBA" id="ARBA00023277"/>
    </source>
</evidence>
<evidence type="ECO:0000313" key="9">
    <source>
        <dbReference type="Proteomes" id="UP001272515"/>
    </source>
</evidence>
<dbReference type="NCBIfam" id="TIGR00213">
    <property type="entry name" value="GmhB_yaeD"/>
    <property type="match status" value="1"/>
</dbReference>
<dbReference type="InterPro" id="IPR006543">
    <property type="entry name" value="Histidinol-phos"/>
</dbReference>
<protein>
    <recommendedName>
        <fullName evidence="6 7">D,D-heptose 1,7-bisphosphate phosphatase</fullName>
        <ecNumber evidence="7">3.1.3.-</ecNumber>
    </recommendedName>
</protein>
<keyword evidence="3" id="KW-0479">Metal-binding</keyword>
<dbReference type="InterPro" id="IPR023214">
    <property type="entry name" value="HAD_sf"/>
</dbReference>
<dbReference type="Pfam" id="PF13242">
    <property type="entry name" value="Hydrolase_like"/>
    <property type="match status" value="1"/>
</dbReference>
<dbReference type="InterPro" id="IPR006549">
    <property type="entry name" value="HAD-SF_hydro_IIIA"/>
</dbReference>
<dbReference type="PIRSF" id="PIRSF004682">
    <property type="entry name" value="GmhB"/>
    <property type="match status" value="1"/>
</dbReference>
<dbReference type="GO" id="GO:0016787">
    <property type="term" value="F:hydrolase activity"/>
    <property type="evidence" value="ECO:0007669"/>
    <property type="project" value="UniProtKB-KW"/>
</dbReference>
<dbReference type="CDD" id="cd07503">
    <property type="entry name" value="HAD_HisB-N"/>
    <property type="match status" value="1"/>
</dbReference>
<dbReference type="Gene3D" id="3.40.50.1000">
    <property type="entry name" value="HAD superfamily/HAD-like"/>
    <property type="match status" value="1"/>
</dbReference>
<sequence length="169" mass="19034">MKKVLFLDRDGVLNRDTGYLHSVDELEWIPGAKAGLAYAHSKGYDLIVVTNQSGIGRGYYTVEDMNILHEHMNRELTANGAPILHFYYCPHHKEGTILEYAIECDCRKPKPGMILQAFHDYDIDQKASFLIGDSPRDVEAAEAAGIQGYLFDGVNLLHTIQAILQERIQ</sequence>
<keyword evidence="2 7" id="KW-0963">Cytoplasm</keyword>
<comment type="caution">
    <text evidence="8">The sequence shown here is derived from an EMBL/GenBank/DDBJ whole genome shotgun (WGS) entry which is preliminary data.</text>
</comment>
<proteinExistence type="inferred from homology"/>
<dbReference type="NCBIfam" id="TIGR01662">
    <property type="entry name" value="HAD-SF-IIIA"/>
    <property type="match status" value="1"/>
</dbReference>
<keyword evidence="5 7" id="KW-0119">Carbohydrate metabolism</keyword>
<comment type="subcellular location">
    <subcellularLocation>
        <location evidence="1 7">Cytoplasm</location>
    </subcellularLocation>
</comment>
<dbReference type="PANTHER" id="PTHR42891">
    <property type="entry name" value="D-GLYCERO-BETA-D-MANNO-HEPTOSE-1,7-BISPHOSPHATE 7-PHOSPHATASE"/>
    <property type="match status" value="1"/>
</dbReference>
<evidence type="ECO:0000256" key="2">
    <source>
        <dbReference type="ARBA" id="ARBA00022490"/>
    </source>
</evidence>
<dbReference type="Proteomes" id="UP001272515">
    <property type="component" value="Unassembled WGS sequence"/>
</dbReference>
<keyword evidence="4 7" id="KW-0378">Hydrolase</keyword>
<reference evidence="8 9" key="1">
    <citation type="submission" date="2023-10" db="EMBL/GenBank/DDBJ databases">
        <title>Veillonella sp. nov., isolated from a pig farm feces dump.</title>
        <authorList>
            <person name="Chang Y.-H."/>
        </authorList>
    </citation>
    <scope>NUCLEOTIDE SEQUENCE [LARGE SCALE GENOMIC DNA]</scope>
    <source>
        <strain evidence="8 9">YH-vei2233</strain>
    </source>
</reference>
<name>A0ABU3Z8W1_9FIRM</name>
<evidence type="ECO:0000313" key="8">
    <source>
        <dbReference type="EMBL" id="MDV5088362.1"/>
    </source>
</evidence>
<gene>
    <name evidence="8" type="ORF">RVY80_05810</name>
</gene>
<evidence type="ECO:0000256" key="3">
    <source>
        <dbReference type="ARBA" id="ARBA00022723"/>
    </source>
</evidence>
<accession>A0ABU3Z8W1</accession>
<keyword evidence="9" id="KW-1185">Reference proteome</keyword>
<dbReference type="SUPFAM" id="SSF56784">
    <property type="entry name" value="HAD-like"/>
    <property type="match status" value="1"/>
</dbReference>